<feature type="transmembrane region" description="Helical" evidence="1">
    <location>
        <begin position="46"/>
        <end position="67"/>
    </location>
</feature>
<protein>
    <submittedName>
        <fullName evidence="3">Unannotated protein</fullName>
    </submittedName>
</protein>
<feature type="transmembrane region" description="Helical" evidence="1">
    <location>
        <begin position="247"/>
        <end position="264"/>
    </location>
</feature>
<dbReference type="AlphaFoldDB" id="A0A6J6VV24"/>
<dbReference type="Pfam" id="PF09925">
    <property type="entry name" value="DUF2157"/>
    <property type="match status" value="1"/>
</dbReference>
<feature type="transmembrane region" description="Helical" evidence="1">
    <location>
        <begin position="152"/>
        <end position="175"/>
    </location>
</feature>
<feature type="transmembrane region" description="Helical" evidence="1">
    <location>
        <begin position="217"/>
        <end position="235"/>
    </location>
</feature>
<dbReference type="EMBL" id="CAEZYQ010000062">
    <property type="protein sequence ID" value="CAB4775199.1"/>
    <property type="molecule type" value="Genomic_DNA"/>
</dbReference>
<feature type="transmembrane region" description="Helical" evidence="1">
    <location>
        <begin position="332"/>
        <end position="349"/>
    </location>
</feature>
<feature type="transmembrane region" description="Helical" evidence="1">
    <location>
        <begin position="79"/>
        <end position="101"/>
    </location>
</feature>
<feature type="domain" description="DUF2157" evidence="2">
    <location>
        <begin position="18"/>
        <end position="89"/>
    </location>
</feature>
<feature type="transmembrane region" description="Helical" evidence="1">
    <location>
        <begin position="276"/>
        <end position="295"/>
    </location>
</feature>
<sequence length="360" mass="36784">MSTIPPARLEWLGEQVRLWQGDGTIDARQAETILGRYAASTRRLPLVRLLTAVGGLFLGVGVIWLVAANIESLSPTVRVAAVAAVWLLAALLIGALVFQAAQTLQVPAYEPLLLACWAVAALVHAYAVEALLPLLVAVSIGTVYVLWASLETAWSGLAFVVSLGGYGLAALAVAALHARWLPTFATAWREVGALLVLVAVTVGAFPPVVAEDWEPGTGTWVLLAAAGLLGATGLVRGTALDRAELGVGAAALAGAAGLVLWEAGADGAADLSGADVTHAVLGITLCAGAAIALAVDGTLRPSGRLTVLATAALVVVTTLQAFTVFAPVLEGAWLFLVLGVVLVGTGLAVDRGRRRLAEAL</sequence>
<accession>A0A6J6VV24</accession>
<keyword evidence="1" id="KW-0812">Transmembrane</keyword>
<keyword evidence="1" id="KW-1133">Transmembrane helix</keyword>
<feature type="transmembrane region" description="Helical" evidence="1">
    <location>
        <begin position="113"/>
        <end position="146"/>
    </location>
</feature>
<feature type="transmembrane region" description="Helical" evidence="1">
    <location>
        <begin position="187"/>
        <end position="205"/>
    </location>
</feature>
<feature type="transmembrane region" description="Helical" evidence="1">
    <location>
        <begin position="307"/>
        <end position="326"/>
    </location>
</feature>
<keyword evidence="1" id="KW-0472">Membrane</keyword>
<dbReference type="InterPro" id="IPR018677">
    <property type="entry name" value="DUF2157"/>
</dbReference>
<reference evidence="3" key="1">
    <citation type="submission" date="2020-05" db="EMBL/GenBank/DDBJ databases">
        <authorList>
            <person name="Chiriac C."/>
            <person name="Salcher M."/>
            <person name="Ghai R."/>
            <person name="Kavagutti S V."/>
        </authorList>
    </citation>
    <scope>NUCLEOTIDE SEQUENCE</scope>
</reference>
<name>A0A6J6VV24_9ZZZZ</name>
<proteinExistence type="predicted"/>
<organism evidence="3">
    <name type="scientific">freshwater metagenome</name>
    <dbReference type="NCBI Taxonomy" id="449393"/>
    <lineage>
        <taxon>unclassified sequences</taxon>
        <taxon>metagenomes</taxon>
        <taxon>ecological metagenomes</taxon>
    </lineage>
</organism>
<gene>
    <name evidence="3" type="ORF">UFOPK2761_03636</name>
</gene>
<evidence type="ECO:0000313" key="3">
    <source>
        <dbReference type="EMBL" id="CAB4775199.1"/>
    </source>
</evidence>
<evidence type="ECO:0000256" key="1">
    <source>
        <dbReference type="SAM" id="Phobius"/>
    </source>
</evidence>
<evidence type="ECO:0000259" key="2">
    <source>
        <dbReference type="Pfam" id="PF09925"/>
    </source>
</evidence>